<dbReference type="CDD" id="cd05015">
    <property type="entry name" value="SIS_PGI_1"/>
    <property type="match status" value="1"/>
</dbReference>
<evidence type="ECO:0000256" key="5">
    <source>
        <dbReference type="ARBA" id="ARBA00023235"/>
    </source>
</evidence>
<evidence type="ECO:0000256" key="8">
    <source>
        <dbReference type="RuleBase" id="RU000612"/>
    </source>
</evidence>
<evidence type="ECO:0000256" key="3">
    <source>
        <dbReference type="ARBA" id="ARBA00022432"/>
    </source>
</evidence>
<feature type="active site" evidence="7">
    <location>
        <position position="455"/>
    </location>
</feature>
<accession>A0ABR5SL55</accession>
<dbReference type="InterPro" id="IPR035482">
    <property type="entry name" value="SIS_PGI_2"/>
</dbReference>
<evidence type="ECO:0000256" key="2">
    <source>
        <dbReference type="ARBA" id="ARBA00006604"/>
    </source>
</evidence>
<dbReference type="RefSeq" id="WP_085051737.1">
    <property type="nucleotide sequence ID" value="NZ_LNQR01000035.1"/>
</dbReference>
<dbReference type="InterPro" id="IPR018189">
    <property type="entry name" value="Phosphoglucose_isomerase_CS"/>
</dbReference>
<evidence type="ECO:0000313" key="9">
    <source>
        <dbReference type="EMBL" id="KWT90495.1"/>
    </source>
</evidence>
<comment type="caution">
    <text evidence="9">The sequence shown here is derived from an EMBL/GenBank/DDBJ whole genome shotgun (WGS) entry which is preliminary data.</text>
</comment>
<evidence type="ECO:0000256" key="6">
    <source>
        <dbReference type="ARBA" id="ARBA00029321"/>
    </source>
</evidence>
<dbReference type="InterPro" id="IPR035476">
    <property type="entry name" value="SIS_PGI_1"/>
</dbReference>
<comment type="catalytic activity">
    <reaction evidence="6 7 8">
        <text>alpha-D-glucose 6-phosphate = beta-D-fructose 6-phosphate</text>
        <dbReference type="Rhea" id="RHEA:11816"/>
        <dbReference type="ChEBI" id="CHEBI:57634"/>
        <dbReference type="ChEBI" id="CHEBI:58225"/>
        <dbReference type="EC" id="5.3.1.9"/>
    </reaction>
</comment>
<dbReference type="InterPro" id="IPR001672">
    <property type="entry name" value="G6P_Isomerase"/>
</dbReference>
<comment type="function">
    <text evidence="7">Catalyzes the reversible isomerization of glucose-6-phosphate to fructose-6-phosphate.</text>
</comment>
<dbReference type="PRINTS" id="PR00662">
    <property type="entry name" value="G6PISOMERASE"/>
</dbReference>
<dbReference type="PROSITE" id="PS00174">
    <property type="entry name" value="P_GLUCOSE_ISOMERASE_2"/>
    <property type="match status" value="1"/>
</dbReference>
<keyword evidence="7" id="KW-0963">Cytoplasm</keyword>
<dbReference type="PANTHER" id="PTHR11469">
    <property type="entry name" value="GLUCOSE-6-PHOSPHATE ISOMERASE"/>
    <property type="match status" value="1"/>
</dbReference>
<dbReference type="NCBIfam" id="NF010696">
    <property type="entry name" value="PRK14096.1"/>
    <property type="match status" value="1"/>
</dbReference>
<dbReference type="CDD" id="cd05016">
    <property type="entry name" value="SIS_PGI_2"/>
    <property type="match status" value="1"/>
</dbReference>
<dbReference type="Gene3D" id="3.40.50.10490">
    <property type="entry name" value="Glucose-6-phosphate isomerase like protein, domain 1"/>
    <property type="match status" value="2"/>
</dbReference>
<dbReference type="SUPFAM" id="SSF53697">
    <property type="entry name" value="SIS domain"/>
    <property type="match status" value="1"/>
</dbReference>
<feature type="active site" evidence="7">
    <location>
        <position position="351"/>
    </location>
</feature>
<dbReference type="EC" id="5.3.1.9" evidence="7"/>
<feature type="active site" description="Proton donor" evidence="7">
    <location>
        <position position="322"/>
    </location>
</feature>
<dbReference type="Pfam" id="PF00342">
    <property type="entry name" value="PGI"/>
    <property type="match status" value="1"/>
</dbReference>
<dbReference type="InterPro" id="IPR046348">
    <property type="entry name" value="SIS_dom_sf"/>
</dbReference>
<dbReference type="Proteomes" id="UP000060487">
    <property type="component" value="Unassembled WGS sequence"/>
</dbReference>
<keyword evidence="10" id="KW-1185">Reference proteome</keyword>
<evidence type="ECO:0000256" key="7">
    <source>
        <dbReference type="HAMAP-Rule" id="MF_00473"/>
    </source>
</evidence>
<name>A0ABR5SL55_9BACT</name>
<keyword evidence="4 7" id="KW-0324">Glycolysis</keyword>
<proteinExistence type="inferred from homology"/>
<protein>
    <recommendedName>
        <fullName evidence="7">Glucose-6-phosphate isomerase</fullName>
        <shortName evidence="7">GPI</shortName>
        <ecNumber evidence="7">5.3.1.9</ecNumber>
    </recommendedName>
    <alternativeName>
        <fullName evidence="7">Phosphoglucose isomerase</fullName>
        <shortName evidence="7">PGI</shortName>
    </alternativeName>
    <alternativeName>
        <fullName evidence="7">Phosphohexose isomerase</fullName>
        <shortName evidence="7">PHI</shortName>
    </alternativeName>
</protein>
<comment type="pathway">
    <text evidence="7">Carbohydrate biosynthesis; gluconeogenesis.</text>
</comment>
<gene>
    <name evidence="7" type="primary">pgi</name>
    <name evidence="9" type="ORF">ASN18_1088</name>
</gene>
<evidence type="ECO:0000256" key="4">
    <source>
        <dbReference type="ARBA" id="ARBA00023152"/>
    </source>
</evidence>
<comment type="pathway">
    <text evidence="1 7 8">Carbohydrate degradation; glycolysis; D-glyceraldehyde 3-phosphate and glycerone phosphate from D-glucose: step 2/4.</text>
</comment>
<comment type="similarity">
    <text evidence="2 7 8">Belongs to the GPI family.</text>
</comment>
<reference evidence="9 10" key="1">
    <citation type="submission" date="2015-11" db="EMBL/GenBank/DDBJ databases">
        <authorList>
            <person name="Lin W."/>
        </authorList>
    </citation>
    <scope>NUCLEOTIDE SEQUENCE [LARGE SCALE GENOMIC DNA]</scope>
    <source>
        <strain evidence="9 10">HCH-1</strain>
    </source>
</reference>
<evidence type="ECO:0000313" key="10">
    <source>
        <dbReference type="Proteomes" id="UP000060487"/>
    </source>
</evidence>
<dbReference type="EMBL" id="LNQR01000035">
    <property type="protein sequence ID" value="KWT90495.1"/>
    <property type="molecule type" value="Genomic_DNA"/>
</dbReference>
<sequence>MKNTDYWKRYKKYLYVSETLGLMIDISRMKFTDAYMKKMEPLVQKAFDDMQKLESGAIANPDEGRMVGHYWLRNAALAPDKAITSEIEDTLSAIKEFSHAVHTGKIVSENGATFKNVLVIGIGGSALGPQFAASAIGTPNDPMTVYFFDNTDPDGMDFVLGQINQTLGQTLSLVISKSGSTLETRNGMLEAKRAYESMGLNFAKHAVAVTGKDSKLDKIATTEGWLKRFPMWDWVGGRTSETSAVGLLPAALQGLDIDSILKGARQCDEATRTRNPMENPSAILALMWHYATKGKGTKDMVILPYKDRLSLFTKYLQQLIMESLGKEKDLDGNIVHQGISVYGNKGSTDQHAYIQQLRDGVNNFFVTFVEVLKDREGESMFVEGDFTTGDYLSAFALGTRSALTGSDRESMTITIEKIDAFSLGILIALYERAVGFYASLININAYHQPGVEAGKKAAGSVVTLQHAVLNHLKCNKGKAFSADETAAAIEAVDDAELVFKILLRASHNAERKIIIKNGKHITSSRFQYTG</sequence>
<comment type="subcellular location">
    <subcellularLocation>
        <location evidence="7">Cytoplasm</location>
    </subcellularLocation>
</comment>
<dbReference type="GO" id="GO:0004347">
    <property type="term" value="F:glucose-6-phosphate isomerase activity"/>
    <property type="evidence" value="ECO:0007669"/>
    <property type="project" value="UniProtKB-EC"/>
</dbReference>
<dbReference type="PANTHER" id="PTHR11469:SF1">
    <property type="entry name" value="GLUCOSE-6-PHOSPHATE ISOMERASE"/>
    <property type="match status" value="1"/>
</dbReference>
<keyword evidence="3 7" id="KW-0312">Gluconeogenesis</keyword>
<evidence type="ECO:0000256" key="1">
    <source>
        <dbReference type="ARBA" id="ARBA00004926"/>
    </source>
</evidence>
<dbReference type="PROSITE" id="PS51463">
    <property type="entry name" value="P_GLUCOSE_ISOMERASE_3"/>
    <property type="match status" value="1"/>
</dbReference>
<keyword evidence="5 7" id="KW-0413">Isomerase</keyword>
<dbReference type="HAMAP" id="MF_00473">
    <property type="entry name" value="G6P_isomerase"/>
    <property type="match status" value="1"/>
</dbReference>
<organism evidence="9 10">
    <name type="scientific">Candidatus Magnetominusculus xianensis</name>
    <dbReference type="NCBI Taxonomy" id="1748249"/>
    <lineage>
        <taxon>Bacteria</taxon>
        <taxon>Pseudomonadati</taxon>
        <taxon>Nitrospirota</taxon>
        <taxon>Nitrospiria</taxon>
        <taxon>Nitrospirales</taxon>
        <taxon>Nitrospiraceae</taxon>
        <taxon>Candidatus Magnetominusculus</taxon>
    </lineage>
</organism>